<dbReference type="PANTHER" id="PTHR30006:SF2">
    <property type="entry name" value="ABC TRANSPORTER SUBSTRATE-BINDING PROTEIN"/>
    <property type="match status" value="1"/>
</dbReference>
<dbReference type="EMBL" id="VYWO01000001">
    <property type="protein sequence ID" value="KAA9301779.1"/>
    <property type="molecule type" value="Genomic_DNA"/>
</dbReference>
<evidence type="ECO:0000256" key="1">
    <source>
        <dbReference type="ARBA" id="ARBA00022729"/>
    </source>
</evidence>
<dbReference type="GO" id="GO:0030976">
    <property type="term" value="F:thiamine pyrophosphate binding"/>
    <property type="evidence" value="ECO:0007669"/>
    <property type="project" value="TreeGrafter"/>
</dbReference>
<dbReference type="PANTHER" id="PTHR30006">
    <property type="entry name" value="THIAMINE-BINDING PERIPLASMIC PROTEIN-RELATED"/>
    <property type="match status" value="1"/>
</dbReference>
<accession>A0A5N1GNE2</accession>
<comment type="caution">
    <text evidence="2">The sequence shown here is derived from an EMBL/GenBank/DDBJ whole genome shotgun (WGS) entry which is preliminary data.</text>
</comment>
<dbReference type="InterPro" id="IPR006059">
    <property type="entry name" value="SBP"/>
</dbReference>
<evidence type="ECO:0000313" key="3">
    <source>
        <dbReference type="Proteomes" id="UP000327148"/>
    </source>
</evidence>
<protein>
    <submittedName>
        <fullName evidence="2">Extracellular solute-binding protein</fullName>
    </submittedName>
</protein>
<dbReference type="GO" id="GO:0030288">
    <property type="term" value="C:outer membrane-bounded periplasmic space"/>
    <property type="evidence" value="ECO:0007669"/>
    <property type="project" value="TreeGrafter"/>
</dbReference>
<dbReference type="GO" id="GO:0015888">
    <property type="term" value="P:thiamine transport"/>
    <property type="evidence" value="ECO:0007669"/>
    <property type="project" value="TreeGrafter"/>
</dbReference>
<keyword evidence="1" id="KW-0732">Signal</keyword>
<gene>
    <name evidence="2" type="ORF">F6I03_00820</name>
</gene>
<dbReference type="GO" id="GO:0030975">
    <property type="term" value="F:thiamine binding"/>
    <property type="evidence" value="ECO:0007669"/>
    <property type="project" value="TreeGrafter"/>
</dbReference>
<dbReference type="Proteomes" id="UP000327148">
    <property type="component" value="Unassembled WGS sequence"/>
</dbReference>
<proteinExistence type="predicted"/>
<evidence type="ECO:0000313" key="2">
    <source>
        <dbReference type="EMBL" id="KAA9301779.1"/>
    </source>
</evidence>
<dbReference type="AlphaFoldDB" id="A0A5N1GNE2"/>
<sequence>MVIYSNSLSDGRSDWLQAKASEEGMELEFVDAGGGDIYNRLLAEKNAPQADVTFGMDEGYFKKLDEEGILHNYTPDWVADIPEEMLQNKEAYAPLVEQRIFMIANPEYIDEADLPKTWEEPAKDDAFKEKYRVPASVGGGTNQKAAMSVLFNHRDENGDLGISEEGWNTLQAWFDNGYMPSESEEALQLFADGTTPISFYYSSGIPAAEGEYGFKAQPIDTEGGVFSMSEQIGIVNKGDDHNYETAEKFVNWFGSADIQREWAKEFGTWPVNPNAQDGASDRMKELMEQTTPKHVDWDFINENIDAWIEKIELDILP</sequence>
<organism evidence="2 3">
    <name type="scientific">Aerococcus sanguinicola</name>
    <dbReference type="NCBI Taxonomy" id="119206"/>
    <lineage>
        <taxon>Bacteria</taxon>
        <taxon>Bacillati</taxon>
        <taxon>Bacillota</taxon>
        <taxon>Bacilli</taxon>
        <taxon>Lactobacillales</taxon>
        <taxon>Aerococcaceae</taxon>
        <taxon>Aerococcus</taxon>
    </lineage>
</organism>
<dbReference type="SUPFAM" id="SSF53850">
    <property type="entry name" value="Periplasmic binding protein-like II"/>
    <property type="match status" value="1"/>
</dbReference>
<dbReference type="Pfam" id="PF13416">
    <property type="entry name" value="SBP_bac_8"/>
    <property type="match status" value="1"/>
</dbReference>
<dbReference type="Gene3D" id="3.40.190.10">
    <property type="entry name" value="Periplasmic binding protein-like II"/>
    <property type="match status" value="2"/>
</dbReference>
<reference evidence="2 3" key="1">
    <citation type="submission" date="2019-09" db="EMBL/GenBank/DDBJ databases">
        <title>Draft genome sequence assemblies of isolates from the urinary tract.</title>
        <authorList>
            <person name="Mores C.R."/>
            <person name="Putonti C."/>
            <person name="Wolfe A.J."/>
        </authorList>
    </citation>
    <scope>NUCLEOTIDE SEQUENCE [LARGE SCALE GENOMIC DNA]</scope>
    <source>
        <strain evidence="2 3">UMB623</strain>
    </source>
</reference>
<name>A0A5N1GNE2_9LACT</name>